<dbReference type="InterPro" id="IPR017871">
    <property type="entry name" value="ABC_transporter-like_CS"/>
</dbReference>
<evidence type="ECO:0000256" key="8">
    <source>
        <dbReference type="ARBA" id="ARBA00022967"/>
    </source>
</evidence>
<evidence type="ECO:0000256" key="4">
    <source>
        <dbReference type="ARBA" id="ARBA00022692"/>
    </source>
</evidence>
<evidence type="ECO:0000256" key="1">
    <source>
        <dbReference type="ARBA" id="ARBA00004141"/>
    </source>
</evidence>
<dbReference type="InterPro" id="IPR003593">
    <property type="entry name" value="AAA+_ATPase"/>
</dbReference>
<evidence type="ECO:0000256" key="10">
    <source>
        <dbReference type="ARBA" id="ARBA00023136"/>
    </source>
</evidence>
<dbReference type="EnsemblMetazoa" id="XM_003392082.1">
    <property type="protein sequence ID" value="XP_003392130.1"/>
    <property type="gene ID" value="LOC100635630"/>
</dbReference>
<evidence type="ECO:0000256" key="11">
    <source>
        <dbReference type="ARBA" id="ARBA00023180"/>
    </source>
</evidence>
<dbReference type="GeneID" id="100635630"/>
<dbReference type="PROSITE" id="PS50893">
    <property type="entry name" value="ABC_TRANSPORTER_2"/>
    <property type="match status" value="1"/>
</dbReference>
<sequence>KNLVNSFVYGLTYGFSQSVIYLGFILTFGFGAYQVTRPPGHIAHESFSDLLTVLMAVIFGAVGAGQASSFAPNYTKAKQSANRIFALLDREPVVDGYSEDGLKPEKVVARIEVKDVEFNYPARPDVQVLQGLSLSVEPGQTLALVGPSGCGKSTVVSLIERFYDPSSGSLKLEEQDIRDLNIRWLRNQIGIVSQEPVLFDKSIADNIRYGANFREVTDEEVIEAAKAANIHNFIQTLPQGYATNVGSKGTQLSGGQKQRIAIARALVRDPKILLLDEATSALDTESEKI</sequence>
<dbReference type="PANTHER" id="PTHR24221">
    <property type="entry name" value="ATP-BINDING CASSETTE SUB-FAMILY B"/>
    <property type="match status" value="1"/>
</dbReference>
<dbReference type="InterPro" id="IPR003439">
    <property type="entry name" value="ABC_transporter-like_ATP-bd"/>
</dbReference>
<dbReference type="GO" id="GO:0016887">
    <property type="term" value="F:ATP hydrolysis activity"/>
    <property type="evidence" value="ECO:0007669"/>
    <property type="project" value="InterPro"/>
</dbReference>
<keyword evidence="5" id="KW-0677">Repeat</keyword>
<name>A0AAN0IJX7_AMPQE</name>
<keyword evidence="10 12" id="KW-0472">Membrane</keyword>
<evidence type="ECO:0000313" key="15">
    <source>
        <dbReference type="EnsemblMetazoa" id="XP_003392130.1"/>
    </source>
</evidence>
<dbReference type="KEGG" id="aqu:100635630"/>
<dbReference type="InterPro" id="IPR036640">
    <property type="entry name" value="ABC1_TM_sf"/>
</dbReference>
<dbReference type="PANTHER" id="PTHR24221:SF636">
    <property type="entry name" value="BILE SALT EXPORT PUMP"/>
    <property type="match status" value="1"/>
</dbReference>
<keyword evidence="3" id="KW-0813">Transport</keyword>
<dbReference type="AlphaFoldDB" id="A0AAN0IJX7"/>
<evidence type="ECO:0000256" key="9">
    <source>
        <dbReference type="ARBA" id="ARBA00022989"/>
    </source>
</evidence>
<keyword evidence="7" id="KW-0067">ATP-binding</keyword>
<evidence type="ECO:0000256" key="2">
    <source>
        <dbReference type="ARBA" id="ARBA00007577"/>
    </source>
</evidence>
<dbReference type="Gene3D" id="1.20.1560.10">
    <property type="entry name" value="ABC transporter type 1, transmembrane domain"/>
    <property type="match status" value="2"/>
</dbReference>
<proteinExistence type="inferred from homology"/>
<evidence type="ECO:0008006" key="17">
    <source>
        <dbReference type="Google" id="ProtNLM"/>
    </source>
</evidence>
<keyword evidence="11" id="KW-0325">Glycoprotein</keyword>
<dbReference type="Pfam" id="PF00005">
    <property type="entry name" value="ABC_tran"/>
    <property type="match status" value="1"/>
</dbReference>
<dbReference type="FunFam" id="3.40.50.300:FF:000479">
    <property type="entry name" value="Multidrug resistance protein 1A"/>
    <property type="match status" value="1"/>
</dbReference>
<evidence type="ECO:0000259" key="13">
    <source>
        <dbReference type="PROSITE" id="PS50893"/>
    </source>
</evidence>
<feature type="domain" description="ABC transporter" evidence="13">
    <location>
        <begin position="111"/>
        <end position="289"/>
    </location>
</feature>
<dbReference type="GO" id="GO:0140359">
    <property type="term" value="F:ABC-type transporter activity"/>
    <property type="evidence" value="ECO:0007669"/>
    <property type="project" value="InterPro"/>
</dbReference>
<feature type="transmembrane region" description="Helical" evidence="12">
    <location>
        <begin position="50"/>
        <end position="71"/>
    </location>
</feature>
<dbReference type="GO" id="GO:0016324">
    <property type="term" value="C:apical plasma membrane"/>
    <property type="evidence" value="ECO:0007669"/>
    <property type="project" value="TreeGrafter"/>
</dbReference>
<evidence type="ECO:0000313" key="16">
    <source>
        <dbReference type="Proteomes" id="UP000007879"/>
    </source>
</evidence>
<protein>
    <recommendedName>
        <fullName evidence="17">ABC transporter domain-containing protein</fullName>
    </recommendedName>
</protein>
<keyword evidence="4 12" id="KW-0812">Transmembrane</keyword>
<dbReference type="PROSITE" id="PS50929">
    <property type="entry name" value="ABC_TM1F"/>
    <property type="match status" value="1"/>
</dbReference>
<keyword evidence="6" id="KW-0547">Nucleotide-binding</keyword>
<evidence type="ECO:0000256" key="3">
    <source>
        <dbReference type="ARBA" id="ARBA00022448"/>
    </source>
</evidence>
<accession>A0AAN0IJX7</accession>
<dbReference type="GO" id="GO:0005524">
    <property type="term" value="F:ATP binding"/>
    <property type="evidence" value="ECO:0007669"/>
    <property type="project" value="UniProtKB-KW"/>
</dbReference>
<reference evidence="16" key="1">
    <citation type="journal article" date="2010" name="Nature">
        <title>The Amphimedon queenslandica genome and the evolution of animal complexity.</title>
        <authorList>
            <person name="Srivastava M."/>
            <person name="Simakov O."/>
            <person name="Chapman J."/>
            <person name="Fahey B."/>
            <person name="Gauthier M.E."/>
            <person name="Mitros T."/>
            <person name="Richards G.S."/>
            <person name="Conaco C."/>
            <person name="Dacre M."/>
            <person name="Hellsten U."/>
            <person name="Larroux C."/>
            <person name="Putnam N.H."/>
            <person name="Stanke M."/>
            <person name="Adamska M."/>
            <person name="Darling A."/>
            <person name="Degnan S.M."/>
            <person name="Oakley T.H."/>
            <person name="Plachetzki D.C."/>
            <person name="Zhai Y."/>
            <person name="Adamski M."/>
            <person name="Calcino A."/>
            <person name="Cummins S.F."/>
            <person name="Goodstein D.M."/>
            <person name="Harris C."/>
            <person name="Jackson D.J."/>
            <person name="Leys S.P."/>
            <person name="Shu S."/>
            <person name="Woodcroft B.J."/>
            <person name="Vervoort M."/>
            <person name="Kosik K.S."/>
            <person name="Manning G."/>
            <person name="Degnan B.M."/>
            <person name="Rokhsar D.S."/>
        </authorList>
    </citation>
    <scope>NUCLEOTIDE SEQUENCE [LARGE SCALE GENOMIC DNA]</scope>
</reference>
<dbReference type="SMART" id="SM00382">
    <property type="entry name" value="AAA"/>
    <property type="match status" value="1"/>
</dbReference>
<evidence type="ECO:0000256" key="5">
    <source>
        <dbReference type="ARBA" id="ARBA00022737"/>
    </source>
</evidence>
<dbReference type="InterPro" id="IPR039421">
    <property type="entry name" value="Type_1_exporter"/>
</dbReference>
<feature type="transmembrane region" description="Helical" evidence="12">
    <location>
        <begin position="7"/>
        <end position="30"/>
    </location>
</feature>
<evidence type="ECO:0000256" key="7">
    <source>
        <dbReference type="ARBA" id="ARBA00022840"/>
    </source>
</evidence>
<evidence type="ECO:0000256" key="12">
    <source>
        <dbReference type="SAM" id="Phobius"/>
    </source>
</evidence>
<evidence type="ECO:0000259" key="14">
    <source>
        <dbReference type="PROSITE" id="PS50929"/>
    </source>
</evidence>
<dbReference type="InterPro" id="IPR011527">
    <property type="entry name" value="ABC1_TM_dom"/>
</dbReference>
<comment type="subcellular location">
    <subcellularLocation>
        <location evidence="1">Membrane</location>
        <topology evidence="1">Multi-pass membrane protein</topology>
    </subcellularLocation>
</comment>
<keyword evidence="16" id="KW-1185">Reference proteome</keyword>
<keyword evidence="8" id="KW-1278">Translocase</keyword>
<dbReference type="Proteomes" id="UP000007879">
    <property type="component" value="Unassembled WGS sequence"/>
</dbReference>
<keyword evidence="9 12" id="KW-1133">Transmembrane helix</keyword>
<evidence type="ECO:0000256" key="6">
    <source>
        <dbReference type="ARBA" id="ARBA00022741"/>
    </source>
</evidence>
<dbReference type="SUPFAM" id="SSF52540">
    <property type="entry name" value="P-loop containing nucleoside triphosphate hydrolases"/>
    <property type="match status" value="1"/>
</dbReference>
<dbReference type="PROSITE" id="PS00211">
    <property type="entry name" value="ABC_TRANSPORTER_1"/>
    <property type="match status" value="1"/>
</dbReference>
<organism evidence="15 16">
    <name type="scientific">Amphimedon queenslandica</name>
    <name type="common">Sponge</name>
    <dbReference type="NCBI Taxonomy" id="400682"/>
    <lineage>
        <taxon>Eukaryota</taxon>
        <taxon>Metazoa</taxon>
        <taxon>Porifera</taxon>
        <taxon>Demospongiae</taxon>
        <taxon>Heteroscleromorpha</taxon>
        <taxon>Haplosclerida</taxon>
        <taxon>Niphatidae</taxon>
        <taxon>Amphimedon</taxon>
    </lineage>
</organism>
<dbReference type="Gene3D" id="3.40.50.300">
    <property type="entry name" value="P-loop containing nucleotide triphosphate hydrolases"/>
    <property type="match status" value="1"/>
</dbReference>
<comment type="similarity">
    <text evidence="2">Belongs to the ABC transporter superfamily. ABCB family. Multidrug resistance exporter (TC 3.A.1.201) subfamily.</text>
</comment>
<feature type="domain" description="ABC transmembrane type-1" evidence="14">
    <location>
        <begin position="1"/>
        <end position="76"/>
    </location>
</feature>
<dbReference type="SUPFAM" id="SSF90123">
    <property type="entry name" value="ABC transporter transmembrane region"/>
    <property type="match status" value="1"/>
</dbReference>
<reference evidence="15" key="2">
    <citation type="submission" date="2024-06" db="UniProtKB">
        <authorList>
            <consortium name="EnsemblMetazoa"/>
        </authorList>
    </citation>
    <scope>IDENTIFICATION</scope>
</reference>
<dbReference type="RefSeq" id="XP_003392130.1">
    <property type="nucleotide sequence ID" value="XM_003392082.1"/>
</dbReference>
<dbReference type="InterPro" id="IPR027417">
    <property type="entry name" value="P-loop_NTPase"/>
</dbReference>